<proteinExistence type="predicted"/>
<dbReference type="Gene3D" id="2.30.110.10">
    <property type="entry name" value="Electron Transport, Fmn-binding Protein, Chain A"/>
    <property type="match status" value="1"/>
</dbReference>
<dbReference type="STRING" id="1844972.A7K91_00400"/>
<dbReference type="PANTHER" id="PTHR35802">
    <property type="entry name" value="PROTEASE SYNTHASE AND SPORULATION PROTEIN PAI 2"/>
    <property type="match status" value="1"/>
</dbReference>
<name>A0A1A5YHX6_9BACL</name>
<keyword evidence="3" id="KW-1185">Reference proteome</keyword>
<dbReference type="InterPro" id="IPR007396">
    <property type="entry name" value="TR_PAI2-type"/>
</dbReference>
<dbReference type="EMBL" id="LYPA01000060">
    <property type="protein sequence ID" value="OBR65174.1"/>
    <property type="molecule type" value="Genomic_DNA"/>
</dbReference>
<gene>
    <name evidence="2" type="ORF">A7K91_00400</name>
</gene>
<keyword evidence="1" id="KW-0175">Coiled coil</keyword>
<evidence type="ECO:0000313" key="2">
    <source>
        <dbReference type="EMBL" id="OBR65174.1"/>
    </source>
</evidence>
<evidence type="ECO:0000256" key="1">
    <source>
        <dbReference type="SAM" id="Coils"/>
    </source>
</evidence>
<dbReference type="AlphaFoldDB" id="A0A1A5YHX6"/>
<dbReference type="Pfam" id="PF04299">
    <property type="entry name" value="FMN_bind_2"/>
    <property type="match status" value="1"/>
</dbReference>
<evidence type="ECO:0000313" key="3">
    <source>
        <dbReference type="Proteomes" id="UP000092024"/>
    </source>
</evidence>
<dbReference type="PIRSF" id="PIRSF010372">
    <property type="entry name" value="PaiB"/>
    <property type="match status" value="1"/>
</dbReference>
<dbReference type="InterPro" id="IPR012349">
    <property type="entry name" value="Split_barrel_FMN-bd"/>
</dbReference>
<dbReference type="SUPFAM" id="SSF50475">
    <property type="entry name" value="FMN-binding split barrel"/>
    <property type="match status" value="1"/>
</dbReference>
<dbReference type="OrthoDB" id="9794948at2"/>
<sequence length="203" mass="23825">MYIPKAFLVEDRAQLFDFINANGFGILFSTHNNSPYASHLPFLLDREEEYLYSHFAKPNEQWKDIEGQEVMIVFSGPHTYISPSWYETDQSVPTWNYVAAHVYGRIEIINDQNEIIRSLEKLVQKYEKPGSSYKLNESNKMFVDGLSRGIVTFRMKIDKIEGKWKLSQNHSAERQRRVIEQLEESKDQDAREISALMKRNLLL</sequence>
<organism evidence="2 3">
    <name type="scientific">Paenibacillus oryzae</name>
    <dbReference type="NCBI Taxonomy" id="1844972"/>
    <lineage>
        <taxon>Bacteria</taxon>
        <taxon>Bacillati</taxon>
        <taxon>Bacillota</taxon>
        <taxon>Bacilli</taxon>
        <taxon>Bacillales</taxon>
        <taxon>Paenibacillaceae</taxon>
        <taxon>Paenibacillus</taxon>
    </lineage>
</organism>
<dbReference type="RefSeq" id="WP_068683529.1">
    <property type="nucleotide sequence ID" value="NZ_LYPA01000060.1"/>
</dbReference>
<comment type="caution">
    <text evidence="2">The sequence shown here is derived from an EMBL/GenBank/DDBJ whole genome shotgun (WGS) entry which is preliminary data.</text>
</comment>
<accession>A0A1A5YHX6</accession>
<feature type="coiled-coil region" evidence="1">
    <location>
        <begin position="172"/>
        <end position="199"/>
    </location>
</feature>
<reference evidence="2 3" key="1">
    <citation type="submission" date="2016-05" db="EMBL/GenBank/DDBJ databases">
        <title>Paenibacillus oryzae. sp. nov., isolated from the rice root.</title>
        <authorList>
            <person name="Zhang J."/>
            <person name="Zhang X."/>
        </authorList>
    </citation>
    <scope>NUCLEOTIDE SEQUENCE [LARGE SCALE GENOMIC DNA]</scope>
    <source>
        <strain evidence="2 3">1DrF-4</strain>
    </source>
</reference>
<protein>
    <submittedName>
        <fullName evidence="2">Transcriptional regulator</fullName>
    </submittedName>
</protein>
<dbReference type="PANTHER" id="PTHR35802:SF1">
    <property type="entry name" value="PROTEASE SYNTHASE AND SPORULATION PROTEIN PAI 2"/>
    <property type="match status" value="1"/>
</dbReference>
<dbReference type="Proteomes" id="UP000092024">
    <property type="component" value="Unassembled WGS sequence"/>
</dbReference>